<evidence type="ECO:0000256" key="6">
    <source>
        <dbReference type="ARBA" id="ARBA00023034"/>
    </source>
</evidence>
<feature type="region of interest" description="Disordered" evidence="8">
    <location>
        <begin position="727"/>
        <end position="759"/>
    </location>
</feature>
<accession>A0A1W5D783</accession>
<reference evidence="10" key="1">
    <citation type="submission" date="2017-03" db="EMBL/GenBank/DDBJ databases">
        <authorList>
            <person name="Sharma R."/>
            <person name="Thines M."/>
        </authorList>
    </citation>
    <scope>NUCLEOTIDE SEQUENCE [LARGE SCALE GENOMIC DNA]</scope>
</reference>
<dbReference type="InterPro" id="IPR033370">
    <property type="entry name" value="COG1"/>
</dbReference>
<feature type="region of interest" description="Disordered" evidence="8">
    <location>
        <begin position="650"/>
        <end position="705"/>
    </location>
</feature>
<protein>
    <recommendedName>
        <fullName evidence="3">Conserved oligomeric Golgi complex subunit 1</fullName>
    </recommendedName>
</protein>
<evidence type="ECO:0000256" key="1">
    <source>
        <dbReference type="ARBA" id="ARBA00004395"/>
    </source>
</evidence>
<feature type="compositionally biased region" description="Low complexity" evidence="8">
    <location>
        <begin position="727"/>
        <end position="753"/>
    </location>
</feature>
<dbReference type="EMBL" id="FWEW01003046">
    <property type="protein sequence ID" value="SLM38850.1"/>
    <property type="molecule type" value="Genomic_DNA"/>
</dbReference>
<keyword evidence="5" id="KW-0653">Protein transport</keyword>
<keyword evidence="4" id="KW-0813">Transport</keyword>
<keyword evidence="6" id="KW-0333">Golgi apparatus</keyword>
<keyword evidence="10" id="KW-1185">Reference proteome</keyword>
<dbReference type="GO" id="GO:0017119">
    <property type="term" value="C:Golgi transport complex"/>
    <property type="evidence" value="ECO:0007669"/>
    <property type="project" value="InterPro"/>
</dbReference>
<evidence type="ECO:0000256" key="7">
    <source>
        <dbReference type="ARBA" id="ARBA00023136"/>
    </source>
</evidence>
<dbReference type="Proteomes" id="UP000192927">
    <property type="component" value="Unassembled WGS sequence"/>
</dbReference>
<dbReference type="AlphaFoldDB" id="A0A1W5D783"/>
<evidence type="ECO:0000313" key="9">
    <source>
        <dbReference type="EMBL" id="SLM38850.1"/>
    </source>
</evidence>
<organism evidence="9 10">
    <name type="scientific">Lasallia pustulata</name>
    <dbReference type="NCBI Taxonomy" id="136370"/>
    <lineage>
        <taxon>Eukaryota</taxon>
        <taxon>Fungi</taxon>
        <taxon>Dikarya</taxon>
        <taxon>Ascomycota</taxon>
        <taxon>Pezizomycotina</taxon>
        <taxon>Lecanoromycetes</taxon>
        <taxon>OSLEUM clade</taxon>
        <taxon>Umbilicariomycetidae</taxon>
        <taxon>Umbilicariales</taxon>
        <taxon>Umbilicariaceae</taxon>
        <taxon>Lasallia</taxon>
    </lineage>
</organism>
<dbReference type="PANTHER" id="PTHR31658:SF0">
    <property type="entry name" value="CONSERVED OLIGOMERIC GOLGI COMPLEX SUBUNIT 1"/>
    <property type="match status" value="1"/>
</dbReference>
<evidence type="ECO:0000256" key="2">
    <source>
        <dbReference type="ARBA" id="ARBA00006653"/>
    </source>
</evidence>
<proteinExistence type="inferred from homology"/>
<evidence type="ECO:0000256" key="4">
    <source>
        <dbReference type="ARBA" id="ARBA00022448"/>
    </source>
</evidence>
<keyword evidence="7" id="KW-0472">Membrane</keyword>
<dbReference type="PANTHER" id="PTHR31658">
    <property type="entry name" value="CONSERVED OLIGOMERIC GOLGI COMPLEX SUBUNIT 1"/>
    <property type="match status" value="1"/>
</dbReference>
<dbReference type="GO" id="GO:0015031">
    <property type="term" value="P:protein transport"/>
    <property type="evidence" value="ECO:0007669"/>
    <property type="project" value="UniProtKB-KW"/>
</dbReference>
<dbReference type="GO" id="GO:0000139">
    <property type="term" value="C:Golgi membrane"/>
    <property type="evidence" value="ECO:0007669"/>
    <property type="project" value="UniProtKB-SubCell"/>
</dbReference>
<sequence>MAAEAPDPATFKSWEEAFQFSIPVVRRMEQQLRNEVTGNREKVRTLVGSSYRDLLGTAESIIQMDEQIQRVEATLGEMGRSCNTRIVERKVEHMRAMDGNIRAIETATSWHPSSPSSEAVLVISRLLHNVLSQRPNPPPYVESLRNQLATLRRKLLSNIDRRLKHGDTTVEGLVEAMEAFSLATSSSAADVLKHFLHVRLQAMSSLLGAHGAGHKSAAKSLSLFIRTLHDTRSVVPHKLADALARLRSSPLLKSPEVQDLIELNLSVHDRWICHQIQAFTPFLRHDDLRKAEAEKLLKQWAEVALSGFTDGLGTILGRIETPKAIVDLRRDCFEIWFSDHHHVMGVDSAKVLDSLREAFNARLVQLMGTEIRNLCNVGSTIKTALQHWQDGMFNSSFSLWDVSVASMDMSRGAGAFKSALISCSQGLTEPVQETLRVYSSWLRNIEAYESLIAQLRASRWEEDVDDLDDEDDLLDNKQTLLSGDDPRTLQDHLETALANAFASLQSDLQDYVTAITSDLPQQGPKAAFLLRILRSLRQQLPPSYHTPGFGLSLLPTLHATLSSTVLQTPLNNYTTRITKPIKRRRTPGRAVWQGEPELPIQPSPSTFRFLQELCNAMADAGSDVWSPAATGILKARVRAGLAEHFAGLRRSSEEEVKVNGNGHTDDSGVELDAEREEAAEDSAKEEAANGGAGKPESSAPKTNDDDDFDKHLLFDLFYILAATSTPTPTSAAASSQAQATNSSQNGSLSSTLSAFEERSHLPTGETVRLRKAAEEYWKRTSLLFALLA</sequence>
<feature type="compositionally biased region" description="Acidic residues" evidence="8">
    <location>
        <begin position="667"/>
        <end position="680"/>
    </location>
</feature>
<dbReference type="GO" id="GO:0006891">
    <property type="term" value="P:intra-Golgi vesicle-mediated transport"/>
    <property type="evidence" value="ECO:0007669"/>
    <property type="project" value="InterPro"/>
</dbReference>
<comment type="subcellular location">
    <subcellularLocation>
        <location evidence="1">Golgi apparatus membrane</location>
        <topology evidence="1">Peripheral membrane protein</topology>
    </subcellularLocation>
</comment>
<evidence type="ECO:0000256" key="3">
    <source>
        <dbReference type="ARBA" id="ARBA00020978"/>
    </source>
</evidence>
<evidence type="ECO:0000256" key="8">
    <source>
        <dbReference type="SAM" id="MobiDB-lite"/>
    </source>
</evidence>
<name>A0A1W5D783_9LECA</name>
<dbReference type="Pfam" id="PF08700">
    <property type="entry name" value="VPS51_Exo84_N"/>
    <property type="match status" value="1"/>
</dbReference>
<comment type="similarity">
    <text evidence="2">Belongs to the COG1 family.</text>
</comment>
<evidence type="ECO:0000256" key="5">
    <source>
        <dbReference type="ARBA" id="ARBA00022927"/>
    </source>
</evidence>
<evidence type="ECO:0000313" key="10">
    <source>
        <dbReference type="Proteomes" id="UP000192927"/>
    </source>
</evidence>